<organism evidence="1 2">
    <name type="scientific">Pseudomonas lini</name>
    <dbReference type="NCBI Taxonomy" id="163011"/>
    <lineage>
        <taxon>Bacteria</taxon>
        <taxon>Pseudomonadati</taxon>
        <taxon>Pseudomonadota</taxon>
        <taxon>Gammaproteobacteria</taxon>
        <taxon>Pseudomonadales</taxon>
        <taxon>Pseudomonadaceae</taxon>
        <taxon>Pseudomonas</taxon>
    </lineage>
</organism>
<proteinExistence type="predicted"/>
<evidence type="ECO:0000313" key="2">
    <source>
        <dbReference type="Proteomes" id="UP000182814"/>
    </source>
</evidence>
<name>A0A1H2AA67_9PSED</name>
<sequence>MELLWRGGLPPLGCEAAPKVLRLLRSRTGASPLATIVRSHIGLAALKLNCSPVYQSHGNSSPDSEE</sequence>
<gene>
    <name evidence="1" type="ORF">SAMN04490191_4404</name>
</gene>
<dbReference type="EMBL" id="LT629746">
    <property type="protein sequence ID" value="SDT42871.1"/>
    <property type="molecule type" value="Genomic_DNA"/>
</dbReference>
<accession>A0A1H2AA67</accession>
<reference evidence="2" key="1">
    <citation type="submission" date="2016-10" db="EMBL/GenBank/DDBJ databases">
        <authorList>
            <person name="Varghese N."/>
            <person name="Submissions S."/>
        </authorList>
    </citation>
    <scope>NUCLEOTIDE SEQUENCE [LARGE SCALE GENOMIC DNA]</scope>
    <source>
        <strain evidence="2">BS3782</strain>
    </source>
</reference>
<evidence type="ECO:0000313" key="1">
    <source>
        <dbReference type="EMBL" id="SDT42871.1"/>
    </source>
</evidence>
<protein>
    <submittedName>
        <fullName evidence="1">Uncharacterized protein</fullName>
    </submittedName>
</protein>
<dbReference type="Proteomes" id="UP000182814">
    <property type="component" value="Chromosome I"/>
</dbReference>
<dbReference type="AlphaFoldDB" id="A0A1H2AA67"/>
<keyword evidence="2" id="KW-1185">Reference proteome</keyword>